<dbReference type="AlphaFoldDB" id="A0A8K0RFU6"/>
<evidence type="ECO:0000313" key="3">
    <source>
        <dbReference type="Proteomes" id="UP000813461"/>
    </source>
</evidence>
<dbReference type="Proteomes" id="UP000813461">
    <property type="component" value="Unassembled WGS sequence"/>
</dbReference>
<protein>
    <submittedName>
        <fullName evidence="2">Uncharacterized protein</fullName>
    </submittedName>
</protein>
<evidence type="ECO:0000313" key="2">
    <source>
        <dbReference type="EMBL" id="KAH7093735.1"/>
    </source>
</evidence>
<gene>
    <name evidence="2" type="ORF">FB567DRAFT_179787</name>
</gene>
<evidence type="ECO:0000256" key="1">
    <source>
        <dbReference type="SAM" id="Phobius"/>
    </source>
</evidence>
<reference evidence="2" key="1">
    <citation type="journal article" date="2021" name="Nat. Commun.">
        <title>Genetic determinants of endophytism in the Arabidopsis root mycobiome.</title>
        <authorList>
            <person name="Mesny F."/>
            <person name="Miyauchi S."/>
            <person name="Thiergart T."/>
            <person name="Pickel B."/>
            <person name="Atanasova L."/>
            <person name="Karlsson M."/>
            <person name="Huettel B."/>
            <person name="Barry K.W."/>
            <person name="Haridas S."/>
            <person name="Chen C."/>
            <person name="Bauer D."/>
            <person name="Andreopoulos W."/>
            <person name="Pangilinan J."/>
            <person name="LaButti K."/>
            <person name="Riley R."/>
            <person name="Lipzen A."/>
            <person name="Clum A."/>
            <person name="Drula E."/>
            <person name="Henrissat B."/>
            <person name="Kohler A."/>
            <person name="Grigoriev I.V."/>
            <person name="Martin F.M."/>
            <person name="Hacquard S."/>
        </authorList>
    </citation>
    <scope>NUCLEOTIDE SEQUENCE</scope>
    <source>
        <strain evidence="2">MPI-SDFR-AT-0120</strain>
    </source>
</reference>
<organism evidence="2 3">
    <name type="scientific">Paraphoma chrysanthemicola</name>
    <dbReference type="NCBI Taxonomy" id="798071"/>
    <lineage>
        <taxon>Eukaryota</taxon>
        <taxon>Fungi</taxon>
        <taxon>Dikarya</taxon>
        <taxon>Ascomycota</taxon>
        <taxon>Pezizomycotina</taxon>
        <taxon>Dothideomycetes</taxon>
        <taxon>Pleosporomycetidae</taxon>
        <taxon>Pleosporales</taxon>
        <taxon>Pleosporineae</taxon>
        <taxon>Phaeosphaeriaceae</taxon>
        <taxon>Paraphoma</taxon>
    </lineage>
</organism>
<dbReference type="EMBL" id="JAGMVJ010000002">
    <property type="protein sequence ID" value="KAH7093735.1"/>
    <property type="molecule type" value="Genomic_DNA"/>
</dbReference>
<keyword evidence="3" id="KW-1185">Reference proteome</keyword>
<feature type="transmembrane region" description="Helical" evidence="1">
    <location>
        <begin position="116"/>
        <end position="135"/>
    </location>
</feature>
<comment type="caution">
    <text evidence="2">The sequence shown here is derived from an EMBL/GenBank/DDBJ whole genome shotgun (WGS) entry which is preliminary data.</text>
</comment>
<name>A0A8K0RFU6_9PLEO</name>
<keyword evidence="1" id="KW-1133">Transmembrane helix</keyword>
<proteinExistence type="predicted"/>
<keyword evidence="1" id="KW-0472">Membrane</keyword>
<keyword evidence="1" id="KW-0812">Transmembrane</keyword>
<accession>A0A8K0RFU6</accession>
<sequence length="138" mass="15627">MFIYFFCLSCVCSIFFSSLSCICLHIAVPFSSIKYFNIDIKSLEFSYITSGAMCNVLEKLSFLSSFTRALLPAYACIQLIRSIICHAKIVIKSLGLSVIRYGTLIHICTTCSESHFFFVVILMLYYLRSFSAVAARCR</sequence>